<dbReference type="SUPFAM" id="SSF55729">
    <property type="entry name" value="Acyl-CoA N-acyltransferases (Nat)"/>
    <property type="match status" value="1"/>
</dbReference>
<evidence type="ECO:0000313" key="4">
    <source>
        <dbReference type="Proteomes" id="UP000790580"/>
    </source>
</evidence>
<proteinExistence type="predicted"/>
<dbReference type="Pfam" id="PF00583">
    <property type="entry name" value="Acetyltransf_1"/>
    <property type="match status" value="1"/>
</dbReference>
<comment type="caution">
    <text evidence="3">The sequence shown here is derived from an EMBL/GenBank/DDBJ whole genome shotgun (WGS) entry which is preliminary data.</text>
</comment>
<dbReference type="EMBL" id="JAHQCR010000023">
    <property type="protein sequence ID" value="MBU9720939.1"/>
    <property type="molecule type" value="Genomic_DNA"/>
</dbReference>
<evidence type="ECO:0000256" key="1">
    <source>
        <dbReference type="ARBA" id="ARBA00022679"/>
    </source>
</evidence>
<gene>
    <name evidence="3" type="ORF">KS407_05680</name>
</gene>
<dbReference type="InterPro" id="IPR016181">
    <property type="entry name" value="Acyl_CoA_acyltransferase"/>
</dbReference>
<protein>
    <submittedName>
        <fullName evidence="3">GNAT family N-acetyltransferase</fullName>
    </submittedName>
</protein>
<evidence type="ECO:0000259" key="2">
    <source>
        <dbReference type="PROSITE" id="PS51186"/>
    </source>
</evidence>
<dbReference type="InterPro" id="IPR000182">
    <property type="entry name" value="GNAT_dom"/>
</dbReference>
<name>A0ABS6JQW1_9BACI</name>
<dbReference type="InterPro" id="IPR050769">
    <property type="entry name" value="NAT_camello-type"/>
</dbReference>
<accession>A0ABS6JQW1</accession>
<dbReference type="Proteomes" id="UP000790580">
    <property type="component" value="Unassembled WGS sequence"/>
</dbReference>
<keyword evidence="1" id="KW-0808">Transferase</keyword>
<dbReference type="PANTHER" id="PTHR13947">
    <property type="entry name" value="GNAT FAMILY N-ACETYLTRANSFERASE"/>
    <property type="match status" value="1"/>
</dbReference>
<dbReference type="Gene3D" id="3.40.630.30">
    <property type="match status" value="1"/>
</dbReference>
<sequence length="168" mass="19560">MNYILIKNPEITHAEAIADICSRGWRQTVEGILSEEYQAKNIEYWYNYERVKKDIEAGSYSYVALLHSEVVGVIGGGKTKEETGEIFVLYVDENFRYKGVGRKLLKELTHQQIQEGISEQWVSVQENNDRGLPFYEARGFSLKEKRFTETETGEQQVSLRYSRKLKSY</sequence>
<organism evidence="3 4">
    <name type="scientific">Evansella alkalicola</name>
    <dbReference type="NCBI Taxonomy" id="745819"/>
    <lineage>
        <taxon>Bacteria</taxon>
        <taxon>Bacillati</taxon>
        <taxon>Bacillota</taxon>
        <taxon>Bacilli</taxon>
        <taxon>Bacillales</taxon>
        <taxon>Bacillaceae</taxon>
        <taxon>Evansella</taxon>
    </lineage>
</organism>
<dbReference type="CDD" id="cd04301">
    <property type="entry name" value="NAT_SF"/>
    <property type="match status" value="1"/>
</dbReference>
<dbReference type="PANTHER" id="PTHR13947:SF37">
    <property type="entry name" value="LD18367P"/>
    <property type="match status" value="1"/>
</dbReference>
<dbReference type="RefSeq" id="WP_088074129.1">
    <property type="nucleotide sequence ID" value="NZ_JAHQCR010000023.1"/>
</dbReference>
<reference evidence="3 4" key="1">
    <citation type="submission" date="2021-06" db="EMBL/GenBank/DDBJ databases">
        <title>Bacillus sp. RD4P76, an endophyte from a halophyte.</title>
        <authorList>
            <person name="Sun J.-Q."/>
        </authorList>
    </citation>
    <scope>NUCLEOTIDE SEQUENCE [LARGE SCALE GENOMIC DNA]</scope>
    <source>
        <strain evidence="3 4">JCM 17098</strain>
    </source>
</reference>
<dbReference type="PROSITE" id="PS51186">
    <property type="entry name" value="GNAT"/>
    <property type="match status" value="1"/>
</dbReference>
<evidence type="ECO:0000313" key="3">
    <source>
        <dbReference type="EMBL" id="MBU9720939.1"/>
    </source>
</evidence>
<feature type="domain" description="N-acetyltransferase" evidence="2">
    <location>
        <begin position="4"/>
        <end position="166"/>
    </location>
</feature>
<keyword evidence="4" id="KW-1185">Reference proteome</keyword>